<dbReference type="FunFam" id="3.40.50.720:FF:000084">
    <property type="entry name" value="Short-chain dehydrogenase reductase"/>
    <property type="match status" value="1"/>
</dbReference>
<dbReference type="OrthoDB" id="9803333at2"/>
<dbReference type="PANTHER" id="PTHR24321:SF11">
    <property type="entry name" value="BLR0893 PROTEIN"/>
    <property type="match status" value="1"/>
</dbReference>
<evidence type="ECO:0000259" key="3">
    <source>
        <dbReference type="SMART" id="SM00822"/>
    </source>
</evidence>
<dbReference type="RefSeq" id="WP_144875991.1">
    <property type="nucleotide sequence ID" value="NZ_LR214363.1"/>
</dbReference>
<dbReference type="Proteomes" id="UP000320055">
    <property type="component" value="Unassembled WGS sequence"/>
</dbReference>
<dbReference type="NCBIfam" id="NF005559">
    <property type="entry name" value="PRK07231.1"/>
    <property type="match status" value="1"/>
</dbReference>
<organism evidence="4 5">
    <name type="scientific">Hyella patelloides LEGE 07179</name>
    <dbReference type="NCBI Taxonomy" id="945734"/>
    <lineage>
        <taxon>Bacteria</taxon>
        <taxon>Bacillati</taxon>
        <taxon>Cyanobacteriota</taxon>
        <taxon>Cyanophyceae</taxon>
        <taxon>Pleurocapsales</taxon>
        <taxon>Hyellaceae</taxon>
        <taxon>Hyella</taxon>
    </lineage>
</organism>
<dbReference type="AlphaFoldDB" id="A0A563W1S9"/>
<dbReference type="InterPro" id="IPR057326">
    <property type="entry name" value="KR_dom"/>
</dbReference>
<dbReference type="Pfam" id="PF13561">
    <property type="entry name" value="adh_short_C2"/>
    <property type="match status" value="1"/>
</dbReference>
<sequence>MKLLLDEKVAIVTGASSGIGRATAIAFAQAGAKVVVAARRIQEGEETVRLAKDAGNDALFVQTDVTKATDIENLVNKTLDTYGRLDFACNNAGSGKSVPLTQRSEEGWDMEIDVNLKSVWLCLKYQIPAMLKTGGGAIVNMASMGGAVVGVPGLSSYNAAKGGVLGLTRSAAMEFAGQGIRINAISPGLIATDILSNVEEEVLQKMIETIPLKRAGEAKEIASAVIWLCSEGASYITGQNIVIDGGFTVQ</sequence>
<keyword evidence="5" id="KW-1185">Reference proteome</keyword>
<evidence type="ECO:0000313" key="4">
    <source>
        <dbReference type="EMBL" id="VEP17595.1"/>
    </source>
</evidence>
<feature type="domain" description="Ketoreductase" evidence="3">
    <location>
        <begin position="8"/>
        <end position="188"/>
    </location>
</feature>
<proteinExistence type="inferred from homology"/>
<dbReference type="PANTHER" id="PTHR24321">
    <property type="entry name" value="DEHYDROGENASES, SHORT CHAIN"/>
    <property type="match status" value="1"/>
</dbReference>
<evidence type="ECO:0000313" key="5">
    <source>
        <dbReference type="Proteomes" id="UP000320055"/>
    </source>
</evidence>
<dbReference type="PRINTS" id="PR00081">
    <property type="entry name" value="GDHRDH"/>
</dbReference>
<comment type="similarity">
    <text evidence="1">Belongs to the short-chain dehydrogenases/reductases (SDR) family.</text>
</comment>
<accession>A0A563W1S9</accession>
<evidence type="ECO:0000256" key="2">
    <source>
        <dbReference type="ARBA" id="ARBA00023002"/>
    </source>
</evidence>
<protein>
    <submittedName>
        <fullName evidence="4">3-oxoacyl-(Acyl-carrier-protein) reductase FabG</fullName>
        <ecNumber evidence="4">1.1.1.100</ecNumber>
    </submittedName>
</protein>
<dbReference type="SUPFAM" id="SSF51735">
    <property type="entry name" value="NAD(P)-binding Rossmann-fold domains"/>
    <property type="match status" value="1"/>
</dbReference>
<dbReference type="Gene3D" id="3.40.50.720">
    <property type="entry name" value="NAD(P)-binding Rossmann-like Domain"/>
    <property type="match status" value="1"/>
</dbReference>
<dbReference type="PRINTS" id="PR00080">
    <property type="entry name" value="SDRFAMILY"/>
</dbReference>
<reference evidence="4 5" key="1">
    <citation type="submission" date="2019-01" db="EMBL/GenBank/DDBJ databases">
        <authorList>
            <person name="Brito A."/>
        </authorList>
    </citation>
    <scope>NUCLEOTIDE SEQUENCE [LARGE SCALE GENOMIC DNA]</scope>
    <source>
        <strain evidence="4">1</strain>
    </source>
</reference>
<dbReference type="EC" id="1.1.1.100" evidence="4"/>
<gene>
    <name evidence="4" type="primary">fabG</name>
    <name evidence="4" type="ORF">H1P_6290015</name>
</gene>
<keyword evidence="2 4" id="KW-0560">Oxidoreductase</keyword>
<dbReference type="EMBL" id="CAACVJ010000589">
    <property type="protein sequence ID" value="VEP17595.1"/>
    <property type="molecule type" value="Genomic_DNA"/>
</dbReference>
<dbReference type="InterPro" id="IPR002347">
    <property type="entry name" value="SDR_fam"/>
</dbReference>
<dbReference type="GO" id="GO:0004316">
    <property type="term" value="F:3-oxoacyl-[acyl-carrier-protein] reductase (NADPH) activity"/>
    <property type="evidence" value="ECO:0007669"/>
    <property type="project" value="UniProtKB-EC"/>
</dbReference>
<dbReference type="SMART" id="SM00822">
    <property type="entry name" value="PKS_KR"/>
    <property type="match status" value="1"/>
</dbReference>
<evidence type="ECO:0000256" key="1">
    <source>
        <dbReference type="ARBA" id="ARBA00006484"/>
    </source>
</evidence>
<dbReference type="InterPro" id="IPR036291">
    <property type="entry name" value="NAD(P)-bd_dom_sf"/>
</dbReference>
<name>A0A563W1S9_9CYAN</name>